<name>A0ABD5TC40_9EURY</name>
<evidence type="ECO:0000256" key="1">
    <source>
        <dbReference type="SAM" id="MobiDB-lite"/>
    </source>
</evidence>
<reference evidence="3 4" key="1">
    <citation type="journal article" date="2019" name="Int. J. Syst. Evol. Microbiol.">
        <title>The Global Catalogue of Microorganisms (GCM) 10K type strain sequencing project: providing services to taxonomists for standard genome sequencing and annotation.</title>
        <authorList>
            <consortium name="The Broad Institute Genomics Platform"/>
            <consortium name="The Broad Institute Genome Sequencing Center for Infectious Disease"/>
            <person name="Wu L."/>
            <person name="Ma J."/>
        </authorList>
    </citation>
    <scope>NUCLEOTIDE SEQUENCE [LARGE SCALE GENOMIC DNA]</scope>
    <source>
        <strain evidence="3 4">SYNS20</strain>
    </source>
</reference>
<feature type="transmembrane region" description="Helical" evidence="2">
    <location>
        <begin position="331"/>
        <end position="348"/>
    </location>
</feature>
<feature type="transmembrane region" description="Helical" evidence="2">
    <location>
        <begin position="126"/>
        <end position="148"/>
    </location>
</feature>
<dbReference type="PANTHER" id="PTHR38139:SF1">
    <property type="entry name" value="NUCLEOSIDE TRANSPORTER_FEOB GTPASE GATE DOMAIN-CONTAINING PROTEIN"/>
    <property type="match status" value="1"/>
</dbReference>
<evidence type="ECO:0000313" key="4">
    <source>
        <dbReference type="Proteomes" id="UP001596443"/>
    </source>
</evidence>
<proteinExistence type="predicted"/>
<dbReference type="Proteomes" id="UP001596443">
    <property type="component" value="Unassembled WGS sequence"/>
</dbReference>
<evidence type="ECO:0000256" key="2">
    <source>
        <dbReference type="SAM" id="Phobius"/>
    </source>
</evidence>
<evidence type="ECO:0000313" key="3">
    <source>
        <dbReference type="EMBL" id="MFC6786805.1"/>
    </source>
</evidence>
<feature type="transmembrane region" description="Helical" evidence="2">
    <location>
        <begin position="168"/>
        <end position="186"/>
    </location>
</feature>
<protein>
    <submittedName>
        <fullName evidence="3">Nucleoside recognition protein</fullName>
    </submittedName>
</protein>
<keyword evidence="4" id="KW-1185">Reference proteome</keyword>
<dbReference type="GeneID" id="81209905"/>
<keyword evidence="2" id="KW-0472">Membrane</keyword>
<gene>
    <name evidence="3" type="ORF">ACFQFD_12650</name>
</gene>
<dbReference type="AlphaFoldDB" id="A0ABD5TC40"/>
<organism evidence="3 4">
    <name type="scientific">Halobaculum halobium</name>
    <dbReference type="NCBI Taxonomy" id="3032281"/>
    <lineage>
        <taxon>Archaea</taxon>
        <taxon>Methanobacteriati</taxon>
        <taxon>Methanobacteriota</taxon>
        <taxon>Stenosarchaea group</taxon>
        <taxon>Halobacteria</taxon>
        <taxon>Halobacteriales</taxon>
        <taxon>Haloferacaceae</taxon>
        <taxon>Halobaculum</taxon>
    </lineage>
</organism>
<dbReference type="EMBL" id="JBHSWX010000012">
    <property type="protein sequence ID" value="MFC6786805.1"/>
    <property type="molecule type" value="Genomic_DNA"/>
</dbReference>
<dbReference type="RefSeq" id="WP_284061008.1">
    <property type="nucleotide sequence ID" value="NZ_CP126158.1"/>
</dbReference>
<keyword evidence="2" id="KW-1133">Transmembrane helix</keyword>
<feature type="transmembrane region" description="Helical" evidence="2">
    <location>
        <begin position="368"/>
        <end position="387"/>
    </location>
</feature>
<feature type="transmembrane region" description="Helical" evidence="2">
    <location>
        <begin position="52"/>
        <end position="75"/>
    </location>
</feature>
<dbReference type="PANTHER" id="PTHR38139">
    <property type="entry name" value="GATE DOMAIN-CONTAINING PROTEIN"/>
    <property type="match status" value="1"/>
</dbReference>
<feature type="region of interest" description="Disordered" evidence="1">
    <location>
        <begin position="194"/>
        <end position="246"/>
    </location>
</feature>
<feature type="transmembrane region" description="Helical" evidence="2">
    <location>
        <begin position="12"/>
        <end position="32"/>
    </location>
</feature>
<keyword evidence="2" id="KW-0812">Transmembrane</keyword>
<dbReference type="InterPro" id="IPR038880">
    <property type="entry name" value="MJ0871-like"/>
</dbReference>
<feature type="compositionally biased region" description="Basic and acidic residues" evidence="1">
    <location>
        <begin position="215"/>
        <end position="229"/>
    </location>
</feature>
<feature type="transmembrane region" description="Helical" evidence="2">
    <location>
        <begin position="294"/>
        <end position="319"/>
    </location>
</feature>
<feature type="transmembrane region" description="Helical" evidence="2">
    <location>
        <begin position="263"/>
        <end position="282"/>
    </location>
</feature>
<comment type="caution">
    <text evidence="3">The sequence shown here is derived from an EMBL/GenBank/DDBJ whole genome shotgun (WGS) entry which is preliminary data.</text>
</comment>
<sequence length="388" mass="40221">MPTRRNRLTVRARNAVMDLVGVAVSAGVLAVADFRSVLVELLPLVADALARVARIAVLIAVGVFLANVAVEFGIVERIAGFSRYLTGPANLPDEAGTAIVTTAASTTAGYGMLADFRESGRLSDRATMVAVVINTFFGFVQHLFTFYVPVIIPILGRETGVLYVGTRGAIALAITLTGVVAGALLLRGEASSRPAPETLREATDGGASGEAADEGADRPADATSGERADATPGETDDGASLRERAESAADSTWSTLRRIVPRLALVYVLVTVLVARVDLQALSSEVAGPFAEVVGLPAAVVPAIVIFVFDTTAGAAAFAPLIGSTLTPEQAVAGMLLGGIVSFAFSTFKRSIPFQYGVWGPEFGSKVIAVNTGLKIVFISIALVVFLA</sequence>
<accession>A0ABD5TC40</accession>